<gene>
    <name evidence="5" type="ordered locus">Deba_3186</name>
</gene>
<dbReference type="PANTHER" id="PTHR11236">
    <property type="entry name" value="AMINOBENZOATE/ANTHRANILATE SYNTHASE"/>
    <property type="match status" value="1"/>
</dbReference>
<dbReference type="Pfam" id="PF00425">
    <property type="entry name" value="Chorismate_bind"/>
    <property type="match status" value="1"/>
</dbReference>
<dbReference type="SUPFAM" id="SSF56752">
    <property type="entry name" value="D-aminoacid aminotransferase-like PLP-dependent enzymes"/>
    <property type="match status" value="1"/>
</dbReference>
<proteinExistence type="predicted"/>
<dbReference type="InterPro" id="IPR001544">
    <property type="entry name" value="Aminotrans_IV"/>
</dbReference>
<reference evidence="5 6" key="1">
    <citation type="journal article" date="2010" name="Stand. Genomic Sci.">
        <title>Complete genome sequence of Desulfarculus baarsii type strain (2st14).</title>
        <authorList>
            <person name="Sun H."/>
            <person name="Spring S."/>
            <person name="Lapidus A."/>
            <person name="Davenport K."/>
            <person name="Del Rio T.G."/>
            <person name="Tice H."/>
            <person name="Nolan M."/>
            <person name="Copeland A."/>
            <person name="Cheng J.F."/>
            <person name="Lucas S."/>
            <person name="Tapia R."/>
            <person name="Goodwin L."/>
            <person name="Pitluck S."/>
            <person name="Ivanova N."/>
            <person name="Pagani I."/>
            <person name="Mavromatis K."/>
            <person name="Ovchinnikova G."/>
            <person name="Pati A."/>
            <person name="Chen A."/>
            <person name="Palaniappan K."/>
            <person name="Hauser L."/>
            <person name="Chang Y.J."/>
            <person name="Jeffries C.D."/>
            <person name="Detter J.C."/>
            <person name="Han C."/>
            <person name="Rohde M."/>
            <person name="Brambilla E."/>
            <person name="Goker M."/>
            <person name="Woyke T."/>
            <person name="Bristow J."/>
            <person name="Eisen J.A."/>
            <person name="Markowitz V."/>
            <person name="Hugenholtz P."/>
            <person name="Kyrpides N.C."/>
            <person name="Klenk H.P."/>
            <person name="Land M."/>
        </authorList>
    </citation>
    <scope>NUCLEOTIDE SEQUENCE [LARGE SCALE GENOMIC DNA]</scope>
    <source>
        <strain evidence="6">ATCC 33931 / DSM 2075 / LMG 7858 / VKM B-1802 / 2st14</strain>
    </source>
</reference>
<dbReference type="GO" id="GO:0046820">
    <property type="term" value="F:4-amino-4-deoxychorismate synthase activity"/>
    <property type="evidence" value="ECO:0007669"/>
    <property type="project" value="UniProtKB-EC"/>
</dbReference>
<dbReference type="InterPro" id="IPR006805">
    <property type="entry name" value="Anth_synth_I_N"/>
</dbReference>
<dbReference type="OrthoDB" id="9803598at2"/>
<dbReference type="eggNOG" id="COG0147">
    <property type="taxonomic scope" value="Bacteria"/>
</dbReference>
<dbReference type="PRINTS" id="PR00095">
    <property type="entry name" value="ANTSNTHASEI"/>
</dbReference>
<feature type="domain" description="Chorismate-utilising enzyme C-terminal" evidence="3">
    <location>
        <begin position="208"/>
        <end position="459"/>
    </location>
</feature>
<evidence type="ECO:0000313" key="6">
    <source>
        <dbReference type="Proteomes" id="UP000009047"/>
    </source>
</evidence>
<dbReference type="InterPro" id="IPR019999">
    <property type="entry name" value="Anth_synth_I-like"/>
</dbReference>
<dbReference type="InterPro" id="IPR005801">
    <property type="entry name" value="ADC_synthase"/>
</dbReference>
<protein>
    <recommendedName>
        <fullName evidence="1">aminodeoxychorismate synthase</fullName>
        <ecNumber evidence="1">2.6.1.85</ecNumber>
    </recommendedName>
</protein>
<evidence type="ECO:0000259" key="3">
    <source>
        <dbReference type="Pfam" id="PF00425"/>
    </source>
</evidence>
<name>E1QLV4_DESB2</name>
<dbReference type="InterPro" id="IPR015890">
    <property type="entry name" value="Chorismate_C"/>
</dbReference>
<dbReference type="InterPro" id="IPR043132">
    <property type="entry name" value="BCAT-like_C"/>
</dbReference>
<evidence type="ECO:0000313" key="5">
    <source>
        <dbReference type="EMBL" id="ADK86539.1"/>
    </source>
</evidence>
<dbReference type="Gene3D" id="3.20.10.10">
    <property type="entry name" value="D-amino Acid Aminotransferase, subunit A, domain 2"/>
    <property type="match status" value="1"/>
</dbReference>
<dbReference type="GO" id="GO:0009396">
    <property type="term" value="P:folic acid-containing compound biosynthetic process"/>
    <property type="evidence" value="ECO:0007669"/>
    <property type="project" value="InterPro"/>
</dbReference>
<keyword evidence="2" id="KW-0808">Transferase</keyword>
<organism evidence="5 6">
    <name type="scientific">Desulfarculus baarsii (strain ATCC 33931 / DSM 2075 / LMG 7858 / VKM B-1802 / 2st14)</name>
    <dbReference type="NCBI Taxonomy" id="644282"/>
    <lineage>
        <taxon>Bacteria</taxon>
        <taxon>Pseudomonadati</taxon>
        <taxon>Thermodesulfobacteriota</taxon>
        <taxon>Desulfarculia</taxon>
        <taxon>Desulfarculales</taxon>
        <taxon>Desulfarculaceae</taxon>
        <taxon>Desulfarculus</taxon>
    </lineage>
</organism>
<dbReference type="GO" id="GO:0000162">
    <property type="term" value="P:L-tryptophan biosynthetic process"/>
    <property type="evidence" value="ECO:0007669"/>
    <property type="project" value="TreeGrafter"/>
</dbReference>
<dbReference type="STRING" id="644282.Deba_3186"/>
<dbReference type="AlphaFoldDB" id="E1QLV4"/>
<dbReference type="eggNOG" id="COG0115">
    <property type="taxonomic scope" value="Bacteria"/>
</dbReference>
<keyword evidence="6" id="KW-1185">Reference proteome</keyword>
<dbReference type="RefSeq" id="WP_013259975.1">
    <property type="nucleotide sequence ID" value="NC_014365.1"/>
</dbReference>
<sequence length="754" mass="82349">MLEAILARAGRLAGVLTKPLERPEPVLDVAARFAAEPGTVLLQSGGELDCARHHILGLRPWLTLRGRADQMNLTIDGQSHELGVEPFDLLRALVDHFQLAPPADDAPLRAGLLGYLAYDLKDRLERLPRTSVDDQNLPHIHLIAPSVLVVFDRPKNRAVALAPWRDRPGGRQEARAALDGFFRALQGPPPAPGAFARGPWRANFARGPYMAAVERIRQYIAAGDVYQVNMSQRFEADFSGDAFALHRALHAANPAPFFAFVNAGDHQIVCTSPERFLLQRGDWVETRPIKGTRPRLADPAQDEAMGRELQESPKDAAELSMIVDLLRNDLGRSCAAQSVRVLAHKRLEAWRNVYHLVSLVEGRLAPGKRGVDLLEGCFPGGSITGCPKIRAMEIIDELEPNRRHIYTGSIGYIGFDQTMDLNIAIRTVTIAHGRASFGVGGGVVYDSDPAAEYDETLHKGRTLLEVMPGPGEADRSRPMVWLNGLLSPAVRARVHADDRGLLWGDGFFETIRLQDGQAPLLARHLARWERAWQALDFGPVPDLTWPQVIDQVLAANGLERGLAAVKILATRGRLAQTPALGPTTRPTLLVTARPYAPRGADGLRLITYPQPRQSPLAAHKTTNYLYYLLAGRHAAQAGADEALILNPDGGVSETNSACLIVIEGRRAVAPSSPHVLAGVMQQRLLEELSAWGYQTLWRAIRPEELLRADQLIVANALIGPCPALSLDGAALPQGDPTLCPRLARAVFADDEPKT</sequence>
<dbReference type="InterPro" id="IPR005802">
    <property type="entry name" value="ADC_synth_comp_1"/>
</dbReference>
<evidence type="ECO:0000256" key="1">
    <source>
        <dbReference type="ARBA" id="ARBA00013139"/>
    </source>
</evidence>
<dbReference type="Pfam" id="PF01063">
    <property type="entry name" value="Aminotran_4"/>
    <property type="match status" value="1"/>
</dbReference>
<dbReference type="InterPro" id="IPR043131">
    <property type="entry name" value="BCAT-like_N"/>
</dbReference>
<dbReference type="Proteomes" id="UP000009047">
    <property type="component" value="Chromosome"/>
</dbReference>
<dbReference type="Gene3D" id="3.30.470.10">
    <property type="match status" value="1"/>
</dbReference>
<dbReference type="HOGENOM" id="CLU_006493_6_0_7"/>
<dbReference type="KEGG" id="dbr:Deba_3186"/>
<evidence type="ECO:0000259" key="4">
    <source>
        <dbReference type="Pfam" id="PF04715"/>
    </source>
</evidence>
<dbReference type="NCBIfam" id="TIGR00553">
    <property type="entry name" value="pabB"/>
    <property type="match status" value="1"/>
</dbReference>
<dbReference type="EMBL" id="CP002085">
    <property type="protein sequence ID" value="ADK86539.1"/>
    <property type="molecule type" value="Genomic_DNA"/>
</dbReference>
<dbReference type="SUPFAM" id="SSF56322">
    <property type="entry name" value="ADC synthase"/>
    <property type="match status" value="1"/>
</dbReference>
<dbReference type="PANTHER" id="PTHR11236:SF50">
    <property type="entry name" value="AMINODEOXYCHORISMATE SYNTHASE COMPONENT 1"/>
    <property type="match status" value="1"/>
</dbReference>
<feature type="domain" description="Anthranilate synthase component I N-terminal" evidence="4">
    <location>
        <begin position="27"/>
        <end position="157"/>
    </location>
</feature>
<dbReference type="InterPro" id="IPR036038">
    <property type="entry name" value="Aminotransferase-like"/>
</dbReference>
<dbReference type="Gene3D" id="3.60.120.10">
    <property type="entry name" value="Anthranilate synthase"/>
    <property type="match status" value="1"/>
</dbReference>
<dbReference type="EC" id="2.6.1.85" evidence="1"/>
<dbReference type="Pfam" id="PF04715">
    <property type="entry name" value="Anth_synt_I_N"/>
    <property type="match status" value="1"/>
</dbReference>
<accession>E1QLV4</accession>
<evidence type="ECO:0000256" key="2">
    <source>
        <dbReference type="ARBA" id="ARBA00022679"/>
    </source>
</evidence>